<dbReference type="PANTHER" id="PTHR13743">
    <property type="entry name" value="BEIGE/BEACH-RELATED"/>
    <property type="match status" value="1"/>
</dbReference>
<protein>
    <submittedName>
        <fullName evidence="2">Uncharacterized protein</fullName>
    </submittedName>
</protein>
<reference evidence="2" key="2">
    <citation type="submission" date="2014-03" db="EMBL/GenBank/DDBJ databases">
        <authorList>
            <person name="Genoscope - CEA"/>
        </authorList>
    </citation>
    <scope>NUCLEOTIDE SEQUENCE</scope>
</reference>
<dbReference type="PaxDb" id="8022-A0A060ZCT1"/>
<dbReference type="GO" id="GO:0019901">
    <property type="term" value="F:protein kinase binding"/>
    <property type="evidence" value="ECO:0007669"/>
    <property type="project" value="TreeGrafter"/>
</dbReference>
<dbReference type="EMBL" id="FR943034">
    <property type="protein sequence ID" value="CDQ99075.1"/>
    <property type="molecule type" value="Genomic_DNA"/>
</dbReference>
<dbReference type="AlphaFoldDB" id="A0A060ZCT1"/>
<gene>
    <name evidence="2" type="ORF">GSONMT00054516001</name>
</gene>
<name>A0A060ZCT1_ONCMY</name>
<accession>A0A060ZCT1</accession>
<evidence type="ECO:0000256" key="1">
    <source>
        <dbReference type="ARBA" id="ARBA00022574"/>
    </source>
</evidence>
<organism evidence="2 3">
    <name type="scientific">Oncorhynchus mykiss</name>
    <name type="common">Rainbow trout</name>
    <name type="synonym">Salmo gairdneri</name>
    <dbReference type="NCBI Taxonomy" id="8022"/>
    <lineage>
        <taxon>Eukaryota</taxon>
        <taxon>Metazoa</taxon>
        <taxon>Chordata</taxon>
        <taxon>Craniata</taxon>
        <taxon>Vertebrata</taxon>
        <taxon>Euteleostomi</taxon>
        <taxon>Actinopterygii</taxon>
        <taxon>Neopterygii</taxon>
        <taxon>Teleostei</taxon>
        <taxon>Protacanthopterygii</taxon>
        <taxon>Salmoniformes</taxon>
        <taxon>Salmonidae</taxon>
        <taxon>Salmoninae</taxon>
        <taxon>Oncorhynchus</taxon>
    </lineage>
</organism>
<keyword evidence="1" id="KW-0853">WD repeat</keyword>
<evidence type="ECO:0000313" key="3">
    <source>
        <dbReference type="Proteomes" id="UP000193380"/>
    </source>
</evidence>
<feature type="non-terminal residue" evidence="2">
    <location>
        <position position="1"/>
    </location>
</feature>
<dbReference type="GO" id="GO:0008104">
    <property type="term" value="P:intracellular protein localization"/>
    <property type="evidence" value="ECO:0007669"/>
    <property type="project" value="TreeGrafter"/>
</dbReference>
<dbReference type="Proteomes" id="UP000193380">
    <property type="component" value="Unassembled WGS sequence"/>
</dbReference>
<dbReference type="GO" id="GO:0005829">
    <property type="term" value="C:cytosol"/>
    <property type="evidence" value="ECO:0007669"/>
    <property type="project" value="TreeGrafter"/>
</dbReference>
<dbReference type="GO" id="GO:0016020">
    <property type="term" value="C:membrane"/>
    <property type="evidence" value="ECO:0007669"/>
    <property type="project" value="TreeGrafter"/>
</dbReference>
<dbReference type="STRING" id="8022.A0A060ZCT1"/>
<evidence type="ECO:0000313" key="2">
    <source>
        <dbReference type="EMBL" id="CDQ99075.1"/>
    </source>
</evidence>
<reference evidence="2" key="1">
    <citation type="journal article" date="2014" name="Nat. Commun.">
        <title>The rainbow trout genome provides novel insights into evolution after whole-genome duplication in vertebrates.</title>
        <authorList>
            <person name="Berthelot C."/>
            <person name="Brunet F."/>
            <person name="Chalopin D."/>
            <person name="Juanchich A."/>
            <person name="Bernard M."/>
            <person name="Noel B."/>
            <person name="Bento P."/>
            <person name="Da Silva C."/>
            <person name="Labadie K."/>
            <person name="Alberti A."/>
            <person name="Aury J.M."/>
            <person name="Louis A."/>
            <person name="Dehais P."/>
            <person name="Bardou P."/>
            <person name="Montfort J."/>
            <person name="Klopp C."/>
            <person name="Cabau C."/>
            <person name="Gaspin C."/>
            <person name="Thorgaard G.H."/>
            <person name="Boussaha M."/>
            <person name="Quillet E."/>
            <person name="Guyomard R."/>
            <person name="Galiana D."/>
            <person name="Bobe J."/>
            <person name="Volff J.N."/>
            <person name="Genet C."/>
            <person name="Wincker P."/>
            <person name="Jaillon O."/>
            <person name="Roest Crollius H."/>
            <person name="Guiguen Y."/>
        </authorList>
    </citation>
    <scope>NUCLEOTIDE SEQUENCE [LARGE SCALE GENOMIC DNA]</scope>
</reference>
<dbReference type="InterPro" id="IPR050865">
    <property type="entry name" value="BEACH_Domain"/>
</dbReference>
<proteinExistence type="predicted"/>
<dbReference type="PANTHER" id="PTHR13743:SF62">
    <property type="entry name" value="NEUROBEACHIN"/>
    <property type="match status" value="1"/>
</dbReference>
<sequence length="199" mass="21774">PLLLLAVSPLASPPPPISVSPSPLPSLSLSLPALPLYRSLPSLPLSSPLYHCSPSSLPLYRSLSLSSRSPQAMEQQILIVGQTPSQLLIEPHPPRSSAMHLSPLMFKDQMQQDVIMVLKFPSNSPVTHVAANTLPHLSVPAAVTVTCSRLFAVNRWHNTVGEWTTHTQTPENTGQNTHTYTHTHTHTHTHTQARTHMLL</sequence>